<accession>A0AAD6YHK3</accession>
<evidence type="ECO:0000256" key="5">
    <source>
        <dbReference type="ARBA" id="ARBA00023315"/>
    </source>
</evidence>
<dbReference type="SUPFAM" id="SSF51316">
    <property type="entry name" value="Mss4-like"/>
    <property type="match status" value="1"/>
</dbReference>
<keyword evidence="2" id="KW-0344">Guanine-nucleotide releasing factor</keyword>
<proteinExistence type="predicted"/>
<dbReference type="PANTHER" id="PTHR10908:SF0">
    <property type="entry name" value="SEROTONIN N-ACETYLTRANSFERASE"/>
    <property type="match status" value="1"/>
</dbReference>
<gene>
    <name evidence="7" type="ORF">GGX14DRAFT_431037</name>
</gene>
<dbReference type="Proteomes" id="UP001219525">
    <property type="component" value="Unassembled WGS sequence"/>
</dbReference>
<dbReference type="AlphaFoldDB" id="A0AAD6YHK3"/>
<dbReference type="GO" id="GO:0007264">
    <property type="term" value="P:small GTPase-mediated signal transduction"/>
    <property type="evidence" value="ECO:0007669"/>
    <property type="project" value="InterPro"/>
</dbReference>
<protein>
    <submittedName>
        <fullName evidence="7">Acyl-CoA N-acyltransferase</fullName>
    </submittedName>
</protein>
<dbReference type="InterPro" id="IPR016181">
    <property type="entry name" value="Acyl_CoA_acyltransferase"/>
</dbReference>
<keyword evidence="5" id="KW-0012">Acyltransferase</keyword>
<evidence type="ECO:0000256" key="2">
    <source>
        <dbReference type="ARBA" id="ARBA00022658"/>
    </source>
</evidence>
<dbReference type="Gene3D" id="2.170.150.10">
    <property type="entry name" value="Metal Binding Protein, Guanine Nucleotide Exchange Factor, Chain A"/>
    <property type="match status" value="1"/>
</dbReference>
<dbReference type="PROSITE" id="PS51796">
    <property type="entry name" value="MSS4"/>
    <property type="match status" value="1"/>
</dbReference>
<dbReference type="Gene3D" id="3.40.630.30">
    <property type="match status" value="1"/>
</dbReference>
<dbReference type="Pfam" id="PF04421">
    <property type="entry name" value="Mss4"/>
    <property type="match status" value="1"/>
</dbReference>
<dbReference type="GO" id="GO:0005737">
    <property type="term" value="C:cytoplasm"/>
    <property type="evidence" value="ECO:0007669"/>
    <property type="project" value="TreeGrafter"/>
</dbReference>
<dbReference type="InterPro" id="IPR000182">
    <property type="entry name" value="GNAT_dom"/>
</dbReference>
<dbReference type="CDD" id="cd04301">
    <property type="entry name" value="NAT_SF"/>
    <property type="match status" value="1"/>
</dbReference>
<name>A0AAD6YHK3_9AGAR</name>
<dbReference type="GO" id="GO:0005085">
    <property type="term" value="F:guanyl-nucleotide exchange factor activity"/>
    <property type="evidence" value="ECO:0007669"/>
    <property type="project" value="UniProtKB-KW"/>
</dbReference>
<dbReference type="InterPro" id="IPR011323">
    <property type="entry name" value="Mss4/transl-control_tumour"/>
</dbReference>
<evidence type="ECO:0000259" key="6">
    <source>
        <dbReference type="PROSITE" id="PS51186"/>
    </source>
</evidence>
<evidence type="ECO:0000313" key="7">
    <source>
        <dbReference type="EMBL" id="KAJ7220498.1"/>
    </source>
</evidence>
<evidence type="ECO:0000256" key="4">
    <source>
        <dbReference type="ARBA" id="ARBA00022927"/>
    </source>
</evidence>
<dbReference type="PROSITE" id="PS51186">
    <property type="entry name" value="GNAT"/>
    <property type="match status" value="1"/>
</dbReference>
<dbReference type="PANTHER" id="PTHR10908">
    <property type="entry name" value="SEROTONIN N-ACETYLTRANSFERASE"/>
    <property type="match status" value="1"/>
</dbReference>
<keyword evidence="1" id="KW-0813">Transport</keyword>
<keyword evidence="3" id="KW-0808">Transferase</keyword>
<feature type="domain" description="N-acetyltransferase" evidence="6">
    <location>
        <begin position="3"/>
        <end position="162"/>
    </location>
</feature>
<dbReference type="Pfam" id="PF13673">
    <property type="entry name" value="Acetyltransf_10"/>
    <property type="match status" value="1"/>
</dbReference>
<evidence type="ECO:0000256" key="1">
    <source>
        <dbReference type="ARBA" id="ARBA00022448"/>
    </source>
</evidence>
<keyword evidence="4" id="KW-0653">Protein transport</keyword>
<dbReference type="EMBL" id="JARJCW010000009">
    <property type="protein sequence ID" value="KAJ7220498.1"/>
    <property type="molecule type" value="Genomic_DNA"/>
</dbReference>
<dbReference type="InterPro" id="IPR007515">
    <property type="entry name" value="Mss4"/>
</dbReference>
<reference evidence="7" key="1">
    <citation type="submission" date="2023-03" db="EMBL/GenBank/DDBJ databases">
        <title>Massive genome expansion in bonnet fungi (Mycena s.s.) driven by repeated elements and novel gene families across ecological guilds.</title>
        <authorList>
            <consortium name="Lawrence Berkeley National Laboratory"/>
            <person name="Harder C.B."/>
            <person name="Miyauchi S."/>
            <person name="Viragh M."/>
            <person name="Kuo A."/>
            <person name="Thoen E."/>
            <person name="Andreopoulos B."/>
            <person name="Lu D."/>
            <person name="Skrede I."/>
            <person name="Drula E."/>
            <person name="Henrissat B."/>
            <person name="Morin E."/>
            <person name="Kohler A."/>
            <person name="Barry K."/>
            <person name="LaButti K."/>
            <person name="Morin E."/>
            <person name="Salamov A."/>
            <person name="Lipzen A."/>
            <person name="Mereny Z."/>
            <person name="Hegedus B."/>
            <person name="Baldrian P."/>
            <person name="Stursova M."/>
            <person name="Weitz H."/>
            <person name="Taylor A."/>
            <person name="Grigoriev I.V."/>
            <person name="Nagy L.G."/>
            <person name="Martin F."/>
            <person name="Kauserud H."/>
        </authorList>
    </citation>
    <scope>NUCLEOTIDE SEQUENCE</scope>
    <source>
        <strain evidence="7">9144</strain>
    </source>
</reference>
<dbReference type="SUPFAM" id="SSF55729">
    <property type="entry name" value="Acyl-CoA N-acyltransferases (Nat)"/>
    <property type="match status" value="1"/>
</dbReference>
<sequence>MDLTFRNVPPEHLDEAIKIEEQGFPPDEAATLESFRLRQNLAGDLFLGAYHDTRLVAYVCSTLSSDVSLTHASMSTHVPGASSVCIHSICVAPAFRRHAVGLRLLREYITRLQAAPHAYARVVLITHEHLRSFYEKAGFEFLGPSAVVHGSRPWFEMRLVLGSPVPSPAVYDALQRPSNNNPRQIRSFSSFPGGVADVSSSSPSSDPKSGPLINKFDLLCPREGCSSLILKSGVAKVIEAPNVLETQLDPVLMNHHATRDPLLPALPPSASGIPVQWWLVSPSAMDFENIGFSRPVDGEKMKLKLLVCAECNLGPLGWCKEGGTEFWLVCSRVGYRALD</sequence>
<dbReference type="GO" id="GO:0015031">
    <property type="term" value="P:protein transport"/>
    <property type="evidence" value="ECO:0007669"/>
    <property type="project" value="UniProtKB-KW"/>
</dbReference>
<keyword evidence="8" id="KW-1185">Reference proteome</keyword>
<dbReference type="InterPro" id="IPR011057">
    <property type="entry name" value="Mss4-like_sf"/>
</dbReference>
<comment type="caution">
    <text evidence="7">The sequence shown here is derived from an EMBL/GenBank/DDBJ whole genome shotgun (WGS) entry which is preliminary data.</text>
</comment>
<evidence type="ECO:0000313" key="8">
    <source>
        <dbReference type="Proteomes" id="UP001219525"/>
    </source>
</evidence>
<dbReference type="InterPro" id="IPR051635">
    <property type="entry name" value="SNAT-like"/>
</dbReference>
<evidence type="ECO:0000256" key="3">
    <source>
        <dbReference type="ARBA" id="ARBA00022679"/>
    </source>
</evidence>
<dbReference type="GO" id="GO:0004059">
    <property type="term" value="F:aralkylamine N-acetyltransferase activity"/>
    <property type="evidence" value="ECO:0007669"/>
    <property type="project" value="TreeGrafter"/>
</dbReference>
<organism evidence="7 8">
    <name type="scientific">Mycena pura</name>
    <dbReference type="NCBI Taxonomy" id="153505"/>
    <lineage>
        <taxon>Eukaryota</taxon>
        <taxon>Fungi</taxon>
        <taxon>Dikarya</taxon>
        <taxon>Basidiomycota</taxon>
        <taxon>Agaricomycotina</taxon>
        <taxon>Agaricomycetes</taxon>
        <taxon>Agaricomycetidae</taxon>
        <taxon>Agaricales</taxon>
        <taxon>Marasmiineae</taxon>
        <taxon>Mycenaceae</taxon>
        <taxon>Mycena</taxon>
    </lineage>
</organism>